<accession>A0A8T1W6N4</accession>
<evidence type="ECO:0000313" key="4">
    <source>
        <dbReference type="Proteomes" id="UP000694044"/>
    </source>
</evidence>
<dbReference type="Proteomes" id="UP000694044">
    <property type="component" value="Unassembled WGS sequence"/>
</dbReference>
<protein>
    <recommendedName>
        <fullName evidence="2">Kazal-like domain-containing protein</fullName>
    </recommendedName>
</protein>
<evidence type="ECO:0000256" key="1">
    <source>
        <dbReference type="SAM" id="MobiDB-lite"/>
    </source>
</evidence>
<feature type="compositionally biased region" description="Basic and acidic residues" evidence="1">
    <location>
        <begin position="1"/>
        <end position="12"/>
    </location>
</feature>
<name>A0A8T1W6N4_9STRA</name>
<dbReference type="SMART" id="SM00280">
    <property type="entry name" value="KAZAL"/>
    <property type="match status" value="1"/>
</dbReference>
<sequence>MKRAKCENKEEMIAPAWKNSKWNNDDPASEPTATPSPRKKCPEGCPDVELSICGSDGVTYGNPCELHVAACQHAELNIVEDSGEVCVGTKKTPQEE</sequence>
<evidence type="ECO:0000259" key="2">
    <source>
        <dbReference type="PROSITE" id="PS51465"/>
    </source>
</evidence>
<dbReference type="EMBL" id="JAGDFM010000049">
    <property type="protein sequence ID" value="KAG7389127.1"/>
    <property type="molecule type" value="Genomic_DNA"/>
</dbReference>
<dbReference type="InterPro" id="IPR002350">
    <property type="entry name" value="Kazal_dom"/>
</dbReference>
<comment type="caution">
    <text evidence="3">The sequence shown here is derived from an EMBL/GenBank/DDBJ whole genome shotgun (WGS) entry which is preliminary data.</text>
</comment>
<dbReference type="Pfam" id="PF07648">
    <property type="entry name" value="Kazal_2"/>
    <property type="match status" value="1"/>
</dbReference>
<dbReference type="AlphaFoldDB" id="A0A8T1W6N4"/>
<gene>
    <name evidence="3" type="ORF">PHYPSEUDO_011105</name>
</gene>
<evidence type="ECO:0000313" key="3">
    <source>
        <dbReference type="EMBL" id="KAG7389127.1"/>
    </source>
</evidence>
<dbReference type="OrthoDB" id="88467at2759"/>
<reference evidence="3" key="1">
    <citation type="submission" date="2021-02" db="EMBL/GenBank/DDBJ databases">
        <authorList>
            <person name="Palmer J.M."/>
        </authorList>
    </citation>
    <scope>NUCLEOTIDE SEQUENCE</scope>
    <source>
        <strain evidence="3">SCRP734</strain>
    </source>
</reference>
<keyword evidence="4" id="KW-1185">Reference proteome</keyword>
<dbReference type="PROSITE" id="PS51465">
    <property type="entry name" value="KAZAL_2"/>
    <property type="match status" value="1"/>
</dbReference>
<dbReference type="CDD" id="cd00104">
    <property type="entry name" value="KAZAL_FS"/>
    <property type="match status" value="1"/>
</dbReference>
<proteinExistence type="predicted"/>
<feature type="region of interest" description="Disordered" evidence="1">
    <location>
        <begin position="1"/>
        <end position="42"/>
    </location>
</feature>
<organism evidence="3 4">
    <name type="scientific">Phytophthora pseudosyringae</name>
    <dbReference type="NCBI Taxonomy" id="221518"/>
    <lineage>
        <taxon>Eukaryota</taxon>
        <taxon>Sar</taxon>
        <taxon>Stramenopiles</taxon>
        <taxon>Oomycota</taxon>
        <taxon>Peronosporomycetes</taxon>
        <taxon>Peronosporales</taxon>
        <taxon>Peronosporaceae</taxon>
        <taxon>Phytophthora</taxon>
    </lineage>
</organism>
<feature type="domain" description="Kazal-like" evidence="2">
    <location>
        <begin position="35"/>
        <end position="88"/>
    </location>
</feature>